<name>A0ABN3FMD5_9PSEU</name>
<proteinExistence type="predicted"/>
<reference evidence="2 3" key="1">
    <citation type="journal article" date="2019" name="Int. J. Syst. Evol. Microbiol.">
        <title>The Global Catalogue of Microorganisms (GCM) 10K type strain sequencing project: providing services to taxonomists for standard genome sequencing and annotation.</title>
        <authorList>
            <consortium name="The Broad Institute Genomics Platform"/>
            <consortium name="The Broad Institute Genome Sequencing Center for Infectious Disease"/>
            <person name="Wu L."/>
            <person name="Ma J."/>
        </authorList>
    </citation>
    <scope>NUCLEOTIDE SEQUENCE [LARGE SCALE GENOMIC DNA]</scope>
    <source>
        <strain evidence="2 3">JCM 16221</strain>
    </source>
</reference>
<evidence type="ECO:0000256" key="1">
    <source>
        <dbReference type="SAM" id="MobiDB-lite"/>
    </source>
</evidence>
<gene>
    <name evidence="2" type="ORF">GCM10009854_06190</name>
</gene>
<dbReference type="EMBL" id="BAAARA010000002">
    <property type="protein sequence ID" value="GAA2333520.1"/>
    <property type="molecule type" value="Genomic_DNA"/>
</dbReference>
<sequence length="105" mass="11259">MGFPPSETGSEPATERTGQNCDCPTPTANPRGKTTQVEADKQDEHLSSGPQRRSRWPTSATRTAGGSDTSCGEDGRDAAWVERIPQPHGVSRSPPRTVTQNEPNT</sequence>
<organism evidence="2 3">
    <name type="scientific">Saccharopolyspora halophila</name>
    <dbReference type="NCBI Taxonomy" id="405551"/>
    <lineage>
        <taxon>Bacteria</taxon>
        <taxon>Bacillati</taxon>
        <taxon>Actinomycetota</taxon>
        <taxon>Actinomycetes</taxon>
        <taxon>Pseudonocardiales</taxon>
        <taxon>Pseudonocardiaceae</taxon>
        <taxon>Saccharopolyspora</taxon>
    </lineage>
</organism>
<comment type="caution">
    <text evidence="2">The sequence shown here is derived from an EMBL/GenBank/DDBJ whole genome shotgun (WGS) entry which is preliminary data.</text>
</comment>
<evidence type="ECO:0000313" key="2">
    <source>
        <dbReference type="EMBL" id="GAA2333520.1"/>
    </source>
</evidence>
<feature type="compositionally biased region" description="Polar residues" evidence="1">
    <location>
        <begin position="7"/>
        <end position="37"/>
    </location>
</feature>
<dbReference type="Proteomes" id="UP001501218">
    <property type="component" value="Unassembled WGS sequence"/>
</dbReference>
<feature type="region of interest" description="Disordered" evidence="1">
    <location>
        <begin position="1"/>
        <end position="105"/>
    </location>
</feature>
<accession>A0ABN3FMD5</accession>
<protein>
    <submittedName>
        <fullName evidence="2">Uncharacterized protein</fullName>
    </submittedName>
</protein>
<evidence type="ECO:0000313" key="3">
    <source>
        <dbReference type="Proteomes" id="UP001501218"/>
    </source>
</evidence>
<feature type="compositionally biased region" description="Polar residues" evidence="1">
    <location>
        <begin position="94"/>
        <end position="105"/>
    </location>
</feature>
<keyword evidence="3" id="KW-1185">Reference proteome</keyword>
<feature type="compositionally biased region" description="Polar residues" evidence="1">
    <location>
        <begin position="48"/>
        <end position="70"/>
    </location>
</feature>